<comment type="caution">
    <text evidence="2">The sequence shown here is derived from an EMBL/GenBank/DDBJ whole genome shotgun (WGS) entry which is preliminary data.</text>
</comment>
<reference evidence="2" key="1">
    <citation type="journal article" date="2014" name="Int. J. Syst. Evol. Microbiol.">
        <title>Complete genome sequence of Corynebacterium casei LMG S-19264T (=DSM 44701T), isolated from a smear-ripened cheese.</title>
        <authorList>
            <consortium name="US DOE Joint Genome Institute (JGI-PGF)"/>
            <person name="Walter F."/>
            <person name="Albersmeier A."/>
            <person name="Kalinowski J."/>
            <person name="Ruckert C."/>
        </authorList>
    </citation>
    <scope>NUCLEOTIDE SEQUENCE</scope>
    <source>
        <strain evidence="2">NBRC 108769</strain>
    </source>
</reference>
<evidence type="ECO:0000313" key="3">
    <source>
        <dbReference type="Proteomes" id="UP001156666"/>
    </source>
</evidence>
<reference evidence="2" key="2">
    <citation type="submission" date="2023-01" db="EMBL/GenBank/DDBJ databases">
        <title>Draft genome sequence of Portibacter lacus strain NBRC 108769.</title>
        <authorList>
            <person name="Sun Q."/>
            <person name="Mori K."/>
        </authorList>
    </citation>
    <scope>NUCLEOTIDE SEQUENCE</scope>
    <source>
        <strain evidence="2">NBRC 108769</strain>
    </source>
</reference>
<feature type="signal peptide" evidence="1">
    <location>
        <begin position="1"/>
        <end position="18"/>
    </location>
</feature>
<proteinExistence type="predicted"/>
<protein>
    <recommendedName>
        <fullName evidence="4">Outer membrane protein beta-barrel domain-containing protein</fullName>
    </recommendedName>
</protein>
<accession>A0AA37SSD3</accession>
<organism evidence="2 3">
    <name type="scientific">Portibacter lacus</name>
    <dbReference type="NCBI Taxonomy" id="1099794"/>
    <lineage>
        <taxon>Bacteria</taxon>
        <taxon>Pseudomonadati</taxon>
        <taxon>Bacteroidota</taxon>
        <taxon>Saprospiria</taxon>
        <taxon>Saprospirales</taxon>
        <taxon>Haliscomenobacteraceae</taxon>
        <taxon>Portibacter</taxon>
    </lineage>
</organism>
<feature type="chain" id="PRO_5041346063" description="Outer membrane protein beta-barrel domain-containing protein" evidence="1">
    <location>
        <begin position="19"/>
        <end position="204"/>
    </location>
</feature>
<keyword evidence="1" id="KW-0732">Signal</keyword>
<gene>
    <name evidence="2" type="ORF">GCM10007940_32200</name>
</gene>
<keyword evidence="3" id="KW-1185">Reference proteome</keyword>
<sequence>MRKIIFIALLGFVTSASGQYSFDKNDFFEIGFAFKTMSNSDYLAKSTYSTSLFEWADSDIKSKELGGIAVGMKYGKAFASFAHIVFDIEYAQYKIEAQSPVEYRETALETGDVLSLKALNIGFGPRFKLIGTEGFELSVEGGGKAFHTLNAGDDLVGGYYGRVIAGVNLNRRVQVNAKYGYESTVGKYAATDLPAELALHFKIY</sequence>
<evidence type="ECO:0008006" key="4">
    <source>
        <dbReference type="Google" id="ProtNLM"/>
    </source>
</evidence>
<evidence type="ECO:0000256" key="1">
    <source>
        <dbReference type="SAM" id="SignalP"/>
    </source>
</evidence>
<dbReference type="EMBL" id="BSOH01000021">
    <property type="protein sequence ID" value="GLR18604.1"/>
    <property type="molecule type" value="Genomic_DNA"/>
</dbReference>
<dbReference type="Proteomes" id="UP001156666">
    <property type="component" value="Unassembled WGS sequence"/>
</dbReference>
<dbReference type="AlphaFoldDB" id="A0AA37SSD3"/>
<dbReference type="RefSeq" id="WP_235294272.1">
    <property type="nucleotide sequence ID" value="NZ_BSOH01000021.1"/>
</dbReference>
<name>A0AA37SSD3_9BACT</name>
<evidence type="ECO:0000313" key="2">
    <source>
        <dbReference type="EMBL" id="GLR18604.1"/>
    </source>
</evidence>